<gene>
    <name evidence="2" type="ORF">SDC9_45248</name>
</gene>
<dbReference type="SUPFAM" id="SSF53146">
    <property type="entry name" value="Nitrogenase accessory factor-like"/>
    <property type="match status" value="1"/>
</dbReference>
<dbReference type="InterPro" id="IPR036105">
    <property type="entry name" value="DiNase_FeMo-co_biosyn_sf"/>
</dbReference>
<dbReference type="EMBL" id="VSSQ01000642">
    <property type="protein sequence ID" value="MPL99034.1"/>
    <property type="molecule type" value="Genomic_DNA"/>
</dbReference>
<reference evidence="2" key="1">
    <citation type="submission" date="2019-08" db="EMBL/GenBank/DDBJ databases">
        <authorList>
            <person name="Kucharzyk K."/>
            <person name="Murdoch R.W."/>
            <person name="Higgins S."/>
            <person name="Loffler F."/>
        </authorList>
    </citation>
    <scope>NUCLEOTIDE SEQUENCE</scope>
</reference>
<dbReference type="PANTHER" id="PTHR42983">
    <property type="entry name" value="DINITROGENASE IRON-MOLYBDENUM COFACTOR PROTEIN-RELATED"/>
    <property type="match status" value="1"/>
</dbReference>
<name>A0A644W5I0_9ZZZZ</name>
<evidence type="ECO:0000313" key="2">
    <source>
        <dbReference type="EMBL" id="MPL99034.1"/>
    </source>
</evidence>
<protein>
    <recommendedName>
        <fullName evidence="1">Dinitrogenase iron-molybdenum cofactor biosynthesis domain-containing protein</fullName>
    </recommendedName>
</protein>
<comment type="caution">
    <text evidence="2">The sequence shown here is derived from an EMBL/GenBank/DDBJ whole genome shotgun (WGS) entry which is preliminary data.</text>
</comment>
<organism evidence="2">
    <name type="scientific">bioreactor metagenome</name>
    <dbReference type="NCBI Taxonomy" id="1076179"/>
    <lineage>
        <taxon>unclassified sequences</taxon>
        <taxon>metagenomes</taxon>
        <taxon>ecological metagenomes</taxon>
    </lineage>
</organism>
<dbReference type="PANTHER" id="PTHR42983:SF1">
    <property type="entry name" value="IRON-MOLYBDENUM PROTEIN"/>
    <property type="match status" value="1"/>
</dbReference>
<dbReference type="Gene3D" id="3.30.420.130">
    <property type="entry name" value="Dinitrogenase iron-molybdenum cofactor biosynthesis domain"/>
    <property type="match status" value="1"/>
</dbReference>
<accession>A0A644W5I0</accession>
<dbReference type="InterPro" id="IPR003731">
    <property type="entry name" value="Di-Nase_FeMo-co_biosynth"/>
</dbReference>
<evidence type="ECO:0000259" key="1">
    <source>
        <dbReference type="Pfam" id="PF02579"/>
    </source>
</evidence>
<feature type="domain" description="Dinitrogenase iron-molybdenum cofactor biosynthesis" evidence="1">
    <location>
        <begin position="13"/>
        <end position="103"/>
    </location>
</feature>
<dbReference type="AlphaFoldDB" id="A0A644W5I0"/>
<sequence length="107" mass="11650">MRTVITSTGSTLDSKMDKRFGRCSFFVVYDSATGSVEFVPNENAESVEGAGVASARLVATKGAEKVVSGEFGNKVKNIFDSLGVRLIMIKEDKTIEQIIELLKNNKE</sequence>
<dbReference type="Pfam" id="PF02579">
    <property type="entry name" value="Nitro_FeMo-Co"/>
    <property type="match status" value="1"/>
</dbReference>
<proteinExistence type="predicted"/>